<evidence type="ECO:0000259" key="3">
    <source>
        <dbReference type="Pfam" id="PF16640"/>
    </source>
</evidence>
<keyword evidence="5" id="KW-1185">Reference proteome</keyword>
<organism evidence="4 5">
    <name type="scientific">Amycolatopsis rhabdoformis</name>
    <dbReference type="NCBI Taxonomy" id="1448059"/>
    <lineage>
        <taxon>Bacteria</taxon>
        <taxon>Bacillati</taxon>
        <taxon>Actinomycetota</taxon>
        <taxon>Actinomycetes</taxon>
        <taxon>Pseudonocardiales</taxon>
        <taxon>Pseudonocardiaceae</taxon>
        <taxon>Amycolatopsis</taxon>
    </lineage>
</organism>
<feature type="region of interest" description="Disordered" evidence="1">
    <location>
        <begin position="158"/>
        <end position="182"/>
    </location>
</feature>
<proteinExistence type="predicted"/>
<keyword evidence="2" id="KW-0732">Signal</keyword>
<gene>
    <name evidence="4" type="ORF">VSH64_23565</name>
</gene>
<dbReference type="PROSITE" id="PS51318">
    <property type="entry name" value="TAT"/>
    <property type="match status" value="1"/>
</dbReference>
<name>A0ABZ1IMS5_9PSEU</name>
<reference evidence="4 5" key="1">
    <citation type="journal article" date="2015" name="Int. J. Syst. Evol. Microbiol.">
        <title>Amycolatopsis rhabdoformis sp. nov., an actinomycete isolated from a tropical forest soil.</title>
        <authorList>
            <person name="Souza W.R."/>
            <person name="Silva R.E."/>
            <person name="Goodfellow M."/>
            <person name="Busarakam K."/>
            <person name="Figueiro F.S."/>
            <person name="Ferreira D."/>
            <person name="Rodrigues-Filho E."/>
            <person name="Moraes L.A.B."/>
            <person name="Zucchi T.D."/>
        </authorList>
    </citation>
    <scope>NUCLEOTIDE SEQUENCE [LARGE SCALE GENOMIC DNA]</scope>
    <source>
        <strain evidence="4 5">NCIMB 14900</strain>
    </source>
</reference>
<sequence length="526" mass="51131">MSTKSLLRRFAVGGVIVTAALAAMGSLSTASADVPAGTLGTLSLSPATGLDITAGIATTSAGCPDTADAYYLYVFGPGGFQNGLIATTTTDVGLSHTDGFPVQLGLSMKDIALDNSTTVQPGRYDLVASCIDSFSQEVQGTFTQAIYFTDATHYQSTDPSAPVSTSTSLAVSPASPATQGSPVTLTATVTPASAGGTVQFKDGAANLGNPVAVAGGTAALTTSALTAGSHSLTAVFTGASQNVGGSTSAAVAFQVNAPVATPTTTALSVTPSGTAQQFSTVTLNASVNPAGAAGSIQFTDGGANLGNPVALSGGTASLTTSTLGVGDHTFTAKFVPANPAAFVASESAGVPLSVTAFAGVATSENITTTVNAGELLISVDNENVTLPSPTMLPDASMLQTSGQLNPVTVTDTRAGNPGWNVSGQATDFGDGASHAINAANLGWTPVLVDKVAAQNITAGPAVGSAAAVEPGATAPAGLGLAGARTLATAASNGGNGTAHLGAGLSLNVPTSTVAGTYTAVLTLTAI</sequence>
<evidence type="ECO:0000313" key="5">
    <source>
        <dbReference type="Proteomes" id="UP001330812"/>
    </source>
</evidence>
<dbReference type="Gene3D" id="2.60.40.10">
    <property type="entry name" value="Immunoglobulins"/>
    <property type="match status" value="2"/>
</dbReference>
<dbReference type="InterPro" id="IPR006311">
    <property type="entry name" value="TAT_signal"/>
</dbReference>
<evidence type="ECO:0000313" key="4">
    <source>
        <dbReference type="EMBL" id="WSE35013.1"/>
    </source>
</evidence>
<dbReference type="EMBL" id="CP142149">
    <property type="protein sequence ID" value="WSE35013.1"/>
    <property type="molecule type" value="Genomic_DNA"/>
</dbReference>
<dbReference type="RefSeq" id="WP_326837820.1">
    <property type="nucleotide sequence ID" value="NZ_CP142149.1"/>
</dbReference>
<dbReference type="Proteomes" id="UP001330812">
    <property type="component" value="Chromosome"/>
</dbReference>
<feature type="chain" id="PRO_5046606269" evidence="2">
    <location>
        <begin position="33"/>
        <end position="526"/>
    </location>
</feature>
<feature type="domain" description="Bacterial Ig-like" evidence="3">
    <location>
        <begin position="273"/>
        <end position="355"/>
    </location>
</feature>
<feature type="signal peptide" evidence="2">
    <location>
        <begin position="1"/>
        <end position="32"/>
    </location>
</feature>
<evidence type="ECO:0000256" key="2">
    <source>
        <dbReference type="SAM" id="SignalP"/>
    </source>
</evidence>
<dbReference type="Pfam" id="PF16640">
    <property type="entry name" value="Big_3_5"/>
    <property type="match status" value="2"/>
</dbReference>
<evidence type="ECO:0000256" key="1">
    <source>
        <dbReference type="SAM" id="MobiDB-lite"/>
    </source>
</evidence>
<accession>A0ABZ1IMS5</accession>
<protein>
    <submittedName>
        <fullName evidence="4">Ig-like domain repeat protein</fullName>
    </submittedName>
</protein>
<feature type="domain" description="Bacterial Ig-like" evidence="3">
    <location>
        <begin position="174"/>
        <end position="256"/>
    </location>
</feature>
<dbReference type="InterPro" id="IPR013783">
    <property type="entry name" value="Ig-like_fold"/>
</dbReference>
<dbReference type="InterPro" id="IPR032109">
    <property type="entry name" value="Big_3_5"/>
</dbReference>